<feature type="transmembrane region" description="Helical" evidence="1">
    <location>
        <begin position="40"/>
        <end position="60"/>
    </location>
</feature>
<evidence type="ECO:0000313" key="3">
    <source>
        <dbReference type="Proteomes" id="UP001177769"/>
    </source>
</evidence>
<dbReference type="KEGG" id="pais:PFX98_17245"/>
<feature type="transmembrane region" description="Helical" evidence="1">
    <location>
        <begin position="153"/>
        <end position="171"/>
    </location>
</feature>
<keyword evidence="1" id="KW-0472">Membrane</keyword>
<feature type="transmembrane region" description="Helical" evidence="1">
    <location>
        <begin position="80"/>
        <end position="108"/>
    </location>
</feature>
<dbReference type="AlphaFoldDB" id="A0AA95N921"/>
<keyword evidence="3" id="KW-1185">Reference proteome</keyword>
<dbReference type="Pfam" id="PF05940">
    <property type="entry name" value="NnrS"/>
    <property type="match status" value="1"/>
</dbReference>
<evidence type="ECO:0000313" key="2">
    <source>
        <dbReference type="EMBL" id="WIT10647.1"/>
    </source>
</evidence>
<protein>
    <submittedName>
        <fullName evidence="2">NnrS family protein</fullName>
    </submittedName>
</protein>
<feature type="transmembrane region" description="Helical" evidence="1">
    <location>
        <begin position="323"/>
        <end position="344"/>
    </location>
</feature>
<feature type="transmembrane region" description="Helical" evidence="1">
    <location>
        <begin position="183"/>
        <end position="203"/>
    </location>
</feature>
<dbReference type="RefSeq" id="WP_285231721.1">
    <property type="nucleotide sequence ID" value="NZ_CP116346.1"/>
</dbReference>
<feature type="transmembrane region" description="Helical" evidence="1">
    <location>
        <begin position="12"/>
        <end position="28"/>
    </location>
</feature>
<proteinExistence type="predicted"/>
<name>A0AA95N921_9BURK</name>
<dbReference type="Proteomes" id="UP001177769">
    <property type="component" value="Chromosome"/>
</dbReference>
<feature type="transmembrane region" description="Helical" evidence="1">
    <location>
        <begin position="209"/>
        <end position="231"/>
    </location>
</feature>
<keyword evidence="1" id="KW-1133">Transmembrane helix</keyword>
<dbReference type="InterPro" id="IPR010266">
    <property type="entry name" value="NnrS"/>
</dbReference>
<keyword evidence="1" id="KW-0812">Transmembrane</keyword>
<gene>
    <name evidence="2" type="ORF">PFX98_17245</name>
</gene>
<organism evidence="2 3">
    <name type="scientific">Paucibacter sediminis</name>
    <dbReference type="NCBI Taxonomy" id="3019553"/>
    <lineage>
        <taxon>Bacteria</taxon>
        <taxon>Pseudomonadati</taxon>
        <taxon>Pseudomonadota</taxon>
        <taxon>Betaproteobacteria</taxon>
        <taxon>Burkholderiales</taxon>
        <taxon>Sphaerotilaceae</taxon>
        <taxon>Roseateles</taxon>
    </lineage>
</organism>
<dbReference type="EMBL" id="CP116346">
    <property type="protein sequence ID" value="WIT10647.1"/>
    <property type="molecule type" value="Genomic_DNA"/>
</dbReference>
<evidence type="ECO:0000256" key="1">
    <source>
        <dbReference type="SAM" id="Phobius"/>
    </source>
</evidence>
<feature type="transmembrane region" description="Helical" evidence="1">
    <location>
        <begin position="128"/>
        <end position="147"/>
    </location>
</feature>
<feature type="transmembrane region" description="Helical" evidence="1">
    <location>
        <begin position="243"/>
        <end position="266"/>
    </location>
</feature>
<accession>A0AA95N921</accession>
<reference evidence="2" key="1">
    <citation type="submission" date="2023-01" db="EMBL/GenBank/DDBJ databases">
        <title>Whole genome sequence of Paucibacter sp. S2-9 isolated from pond sediment.</title>
        <authorList>
            <person name="Jung J.Y."/>
        </authorList>
    </citation>
    <scope>NUCLEOTIDE SEQUENCE</scope>
    <source>
        <strain evidence="2">S2-9</strain>
    </source>
</reference>
<sequence length="359" mass="38263">MNPNQAPHRAWFLAGALAWACLGLWWCVRVWQGQGAPQHGLLFTLGFLPFFIAGFALTALPKWLGVAALPASAWLGPLGLLMLGWGVHAALGSPGLGLAAAGWSWLLLRLAPLLRVSAKPDRRHAQGVLLGMAVLGLALWCAALGWPAQATRLGLWGGLGSVFACALQRLTPFLHAEGRRADGLLLALLLGLWLRGLAPVLGLPAWPPAVAYLALAALLARAAFNPALAAARRTPFVGQLHHGLLWLMASFALAALQFELAALHALTLGFMCTTMLAMVSRVTAVQQGISVVVDLPLRLMHGLLQGLSALRVATACWPQAPRWWLPAAAAGFALLAAAWLLRYGPWLLRPSQRRESTST</sequence>